<comment type="caution">
    <text evidence="1">The sequence shown here is derived from an EMBL/GenBank/DDBJ whole genome shotgun (WGS) entry which is preliminary data.</text>
</comment>
<dbReference type="Proteomes" id="UP001057279">
    <property type="component" value="Linkage Group LG21"/>
</dbReference>
<organism evidence="1 2">
    <name type="scientific">Ovis ammon polii x Ovis aries</name>
    <dbReference type="NCBI Taxonomy" id="2918886"/>
    <lineage>
        <taxon>Eukaryota</taxon>
        <taxon>Metazoa</taxon>
        <taxon>Chordata</taxon>
        <taxon>Craniata</taxon>
        <taxon>Vertebrata</taxon>
        <taxon>Euteleostomi</taxon>
        <taxon>Mammalia</taxon>
        <taxon>Eutheria</taxon>
        <taxon>Laurasiatheria</taxon>
        <taxon>Artiodactyla</taxon>
        <taxon>Ruminantia</taxon>
        <taxon>Pecora</taxon>
        <taxon>Bovidae</taxon>
        <taxon>Caprinae</taxon>
        <taxon>Ovis</taxon>
    </lineage>
</organism>
<keyword evidence="2" id="KW-1185">Reference proteome</keyword>
<sequence length="384" mass="42354">MLQISFPANLSKNLRGKAQLAVKPPAKKTSNTDLEADLHKVDLYAPSPKGSLCFLAGGSELFKYFPQKRRLMRTMAINQGVPSLNEITRVKFLAQHRMHARISEHGLYRMSAHNDLICLSCQLKKQSQNLESLRCTALRAYTAVLMIKDVLPGKMRDKPMDGAPQGDVSGSLGSRGHLVKLPSVRNVVAADIKTDLQASATSGERVPGMRSACTAGLFTYEKCCCSGLEHNRALPFPSLPLRGVLPEMSVDNIELPDPFSTHPISNLSSSGLPAPSPLPCRVDSVQHQTPYASTPPSGFEYLALLQQDARRTWEAWPYLGAVISTRPHAGLQVKVKTDESLRLKRLMFSLQIQMPSWVIISRYTLGTRSPLQRPDIDCPYGPEI</sequence>
<protein>
    <submittedName>
        <fullName evidence="1">Uncharacterized protein</fullName>
    </submittedName>
</protein>
<proteinExistence type="predicted"/>
<dbReference type="EMBL" id="CM043046">
    <property type="protein sequence ID" value="KAI4561683.1"/>
    <property type="molecule type" value="Genomic_DNA"/>
</dbReference>
<reference evidence="1" key="1">
    <citation type="submission" date="2022-03" db="EMBL/GenBank/DDBJ databases">
        <title>Genomic analyses of argali, domestic sheep and their hybrids provide insights into chromosomal evolution, heterosis and genetic basis of agronomic traits.</title>
        <authorList>
            <person name="Li M."/>
        </authorList>
    </citation>
    <scope>NUCLEOTIDE SEQUENCE</scope>
    <source>
        <strain evidence="1">F1 hybrid</strain>
    </source>
</reference>
<gene>
    <name evidence="1" type="ORF">MJG53_016737</name>
</gene>
<accession>A0ACB9U9M5</accession>
<evidence type="ECO:0000313" key="1">
    <source>
        <dbReference type="EMBL" id="KAI4561683.1"/>
    </source>
</evidence>
<name>A0ACB9U9M5_9CETA</name>
<evidence type="ECO:0000313" key="2">
    <source>
        <dbReference type="Proteomes" id="UP001057279"/>
    </source>
</evidence>